<dbReference type="AlphaFoldDB" id="A0AA46NZW0"/>
<accession>A0AA46NZW0</accession>
<dbReference type="FunFam" id="3.40.50.720:FF:000084">
    <property type="entry name" value="Short-chain dehydrogenase reductase"/>
    <property type="match status" value="1"/>
</dbReference>
<dbReference type="GO" id="GO:0004316">
    <property type="term" value="F:3-oxoacyl-[acyl-carrier-protein] reductase (NADPH) activity"/>
    <property type="evidence" value="ECO:0007669"/>
    <property type="project" value="UniProtKB-EC"/>
</dbReference>
<gene>
    <name evidence="7" type="ORF">OCS65_06935</name>
</gene>
<evidence type="ECO:0000313" key="7">
    <source>
        <dbReference type="EMBL" id="UYF95491.1"/>
    </source>
</evidence>
<comment type="similarity">
    <text evidence="2">Belongs to the short-chain dehydrogenases/reductases (SDR) family.</text>
</comment>
<evidence type="ECO:0000256" key="6">
    <source>
        <dbReference type="ARBA" id="ARBA00047400"/>
    </source>
</evidence>
<dbReference type="InterPro" id="IPR050259">
    <property type="entry name" value="SDR"/>
</dbReference>
<dbReference type="InterPro" id="IPR002347">
    <property type="entry name" value="SDR_fam"/>
</dbReference>
<keyword evidence="4" id="KW-0560">Oxidoreductase</keyword>
<dbReference type="Proteomes" id="UP001163947">
    <property type="component" value="Chromosome"/>
</dbReference>
<organism evidence="7 8">
    <name type="scientific">Rhodococcus aetherivorans</name>
    <dbReference type="NCBI Taxonomy" id="191292"/>
    <lineage>
        <taxon>Bacteria</taxon>
        <taxon>Bacillati</taxon>
        <taxon>Actinomycetota</taxon>
        <taxon>Actinomycetes</taxon>
        <taxon>Mycobacteriales</taxon>
        <taxon>Nocardiaceae</taxon>
        <taxon>Rhodococcus</taxon>
    </lineage>
</organism>
<name>A0AA46NZW0_9NOCA</name>
<dbReference type="GeneID" id="83620138"/>
<dbReference type="GO" id="GO:0032787">
    <property type="term" value="P:monocarboxylic acid metabolic process"/>
    <property type="evidence" value="ECO:0007669"/>
    <property type="project" value="UniProtKB-ARBA"/>
</dbReference>
<dbReference type="InterPro" id="IPR020904">
    <property type="entry name" value="Sc_DH/Rdtase_CS"/>
</dbReference>
<evidence type="ECO:0000256" key="3">
    <source>
        <dbReference type="ARBA" id="ARBA00022512"/>
    </source>
</evidence>
<dbReference type="PANTHER" id="PTHR42879">
    <property type="entry name" value="3-OXOACYL-(ACYL-CARRIER-PROTEIN) REDUCTASE"/>
    <property type="match status" value="1"/>
</dbReference>
<dbReference type="InterPro" id="IPR036291">
    <property type="entry name" value="NAD(P)-bd_dom_sf"/>
</dbReference>
<dbReference type="PRINTS" id="PR00081">
    <property type="entry name" value="GDHRDH"/>
</dbReference>
<dbReference type="PRINTS" id="PR00080">
    <property type="entry name" value="SDRFAMILY"/>
</dbReference>
<dbReference type="Pfam" id="PF13561">
    <property type="entry name" value="adh_short_C2"/>
    <property type="match status" value="1"/>
</dbReference>
<sequence length="265" mass="26788">MNAELDGAPLRGRTVIVTGGATGIGLAITRRLLADGASLLVAARDEDELHRGLGALSAPPGVPEPAGFVGDLALPGAADAMLTAATETFGPVYGLVNNAGGGVIAPTLQHTEQTLKSTIDNNLWTTLRASMALLPHLVDNGGGRIVNIGAESVRNGLTAHAVYNAAKGGVHAFAVGLAREFAPAGITVNTVAPAYTLTAELAAAIEGDRLPDVLRPVVEDAVRLIPMGRPAVPDEVAGAVAYLLRPESGFVTGQVISVNGGSSMG</sequence>
<dbReference type="Gene3D" id="3.40.50.720">
    <property type="entry name" value="NAD(P)-binding Rossmann-like Domain"/>
    <property type="match status" value="1"/>
</dbReference>
<protein>
    <recommendedName>
        <fullName evidence="5">3-oxoacyl-[acyl-carrier-protein] reductase MabA</fullName>
    </recommendedName>
</protein>
<evidence type="ECO:0000256" key="1">
    <source>
        <dbReference type="ARBA" id="ARBA00004191"/>
    </source>
</evidence>
<comment type="subcellular location">
    <subcellularLocation>
        <location evidence="1">Secreted</location>
        <location evidence="1">Cell wall</location>
    </subcellularLocation>
</comment>
<reference evidence="7" key="1">
    <citation type="submission" date="2022-09" db="EMBL/GenBank/DDBJ databases">
        <title>The genome sequence of Rhodococcus aetherivorans N1.</title>
        <authorList>
            <person name="Jiang W."/>
        </authorList>
    </citation>
    <scope>NUCLEOTIDE SEQUENCE</scope>
    <source>
        <strain evidence="7">N1</strain>
    </source>
</reference>
<evidence type="ECO:0000313" key="8">
    <source>
        <dbReference type="Proteomes" id="UP001163947"/>
    </source>
</evidence>
<dbReference type="EMBL" id="CP106982">
    <property type="protein sequence ID" value="UYF95491.1"/>
    <property type="molecule type" value="Genomic_DNA"/>
</dbReference>
<evidence type="ECO:0000256" key="5">
    <source>
        <dbReference type="ARBA" id="ARBA00040781"/>
    </source>
</evidence>
<dbReference type="SUPFAM" id="SSF51735">
    <property type="entry name" value="NAD(P)-binding Rossmann-fold domains"/>
    <property type="match status" value="1"/>
</dbReference>
<comment type="catalytic activity">
    <reaction evidence="6">
        <text>a (3R)-hydroxyacyl-[ACP] + NADP(+) = a 3-oxoacyl-[ACP] + NADPH + H(+)</text>
        <dbReference type="Rhea" id="RHEA:17397"/>
        <dbReference type="Rhea" id="RHEA-COMP:9916"/>
        <dbReference type="Rhea" id="RHEA-COMP:9945"/>
        <dbReference type="ChEBI" id="CHEBI:15378"/>
        <dbReference type="ChEBI" id="CHEBI:57783"/>
        <dbReference type="ChEBI" id="CHEBI:58349"/>
        <dbReference type="ChEBI" id="CHEBI:78776"/>
        <dbReference type="ChEBI" id="CHEBI:78827"/>
        <dbReference type="EC" id="1.1.1.100"/>
    </reaction>
    <physiologicalReaction direction="right-to-left" evidence="6">
        <dbReference type="Rhea" id="RHEA:17399"/>
    </physiologicalReaction>
</comment>
<dbReference type="PROSITE" id="PS00061">
    <property type="entry name" value="ADH_SHORT"/>
    <property type="match status" value="1"/>
</dbReference>
<keyword evidence="3" id="KW-0134">Cell wall</keyword>
<keyword evidence="3" id="KW-0964">Secreted</keyword>
<evidence type="ECO:0000256" key="2">
    <source>
        <dbReference type="ARBA" id="ARBA00006484"/>
    </source>
</evidence>
<proteinExistence type="inferred from homology"/>
<evidence type="ECO:0000256" key="4">
    <source>
        <dbReference type="ARBA" id="ARBA00023002"/>
    </source>
</evidence>
<dbReference type="RefSeq" id="WP_029545776.1">
    <property type="nucleotide sequence ID" value="NZ_CM002177.1"/>
</dbReference>